<protein>
    <submittedName>
        <fullName evidence="1">Uncharacterized protein</fullName>
    </submittedName>
</protein>
<reference evidence="1 2" key="1">
    <citation type="journal article" date="2014" name="Agronomy (Basel)">
        <title>A Draft Genome Sequence for Ensete ventricosum, the Drought-Tolerant Tree Against Hunger.</title>
        <authorList>
            <person name="Harrison J."/>
            <person name="Moore K.A."/>
            <person name="Paszkiewicz K."/>
            <person name="Jones T."/>
            <person name="Grant M."/>
            <person name="Ambacheew D."/>
            <person name="Muzemil S."/>
            <person name="Studholme D.J."/>
        </authorList>
    </citation>
    <scope>NUCLEOTIDE SEQUENCE [LARGE SCALE GENOMIC DNA]</scope>
</reference>
<proteinExistence type="predicted"/>
<evidence type="ECO:0000313" key="1">
    <source>
        <dbReference type="EMBL" id="RRT44403.1"/>
    </source>
</evidence>
<sequence>MQATPDDYELSSNIIMRDPMGLITHNRIYVCIGASPCPVIVDLVIIGSVGSCACERLSALRADRSRSCPQAPPLWVAANASGTGLPCGLALAIVGRLRHGLAVGGRPYMGAGCGWPPLLATFIMKTQ</sequence>
<dbReference type="EMBL" id="AMZH03016483">
    <property type="protein sequence ID" value="RRT44403.1"/>
    <property type="molecule type" value="Genomic_DNA"/>
</dbReference>
<dbReference type="Proteomes" id="UP000287651">
    <property type="component" value="Unassembled WGS sequence"/>
</dbReference>
<name>A0A426XY09_ENSVE</name>
<gene>
    <name evidence="1" type="ORF">B296_00022778</name>
</gene>
<accession>A0A426XY09</accession>
<organism evidence="1 2">
    <name type="scientific">Ensete ventricosum</name>
    <name type="common">Abyssinian banana</name>
    <name type="synonym">Musa ensete</name>
    <dbReference type="NCBI Taxonomy" id="4639"/>
    <lineage>
        <taxon>Eukaryota</taxon>
        <taxon>Viridiplantae</taxon>
        <taxon>Streptophyta</taxon>
        <taxon>Embryophyta</taxon>
        <taxon>Tracheophyta</taxon>
        <taxon>Spermatophyta</taxon>
        <taxon>Magnoliopsida</taxon>
        <taxon>Liliopsida</taxon>
        <taxon>Zingiberales</taxon>
        <taxon>Musaceae</taxon>
        <taxon>Ensete</taxon>
    </lineage>
</organism>
<comment type="caution">
    <text evidence="1">The sequence shown here is derived from an EMBL/GenBank/DDBJ whole genome shotgun (WGS) entry which is preliminary data.</text>
</comment>
<evidence type="ECO:0000313" key="2">
    <source>
        <dbReference type="Proteomes" id="UP000287651"/>
    </source>
</evidence>
<dbReference type="AlphaFoldDB" id="A0A426XY09"/>